<name>A0AA42FKV5_9GAMM</name>
<dbReference type="RefSeq" id="WP_278030743.1">
    <property type="nucleotide sequence ID" value="NZ_JARRYG010000008.1"/>
</dbReference>
<dbReference type="Pfam" id="PF03869">
    <property type="entry name" value="Arc"/>
    <property type="match status" value="1"/>
</dbReference>
<accession>A0AA42FKV5</accession>
<evidence type="ECO:0000313" key="3">
    <source>
        <dbReference type="Proteomes" id="UP001156701"/>
    </source>
</evidence>
<proteinExistence type="predicted"/>
<dbReference type="Gene3D" id="1.10.1220.10">
    <property type="entry name" value="Met repressor-like"/>
    <property type="match status" value="1"/>
</dbReference>
<dbReference type="GO" id="GO:0006355">
    <property type="term" value="P:regulation of DNA-templated transcription"/>
    <property type="evidence" value="ECO:0007669"/>
    <property type="project" value="InterPro"/>
</dbReference>
<evidence type="ECO:0000259" key="1">
    <source>
        <dbReference type="Pfam" id="PF03869"/>
    </source>
</evidence>
<dbReference type="SUPFAM" id="SSF47598">
    <property type="entry name" value="Ribbon-helix-helix"/>
    <property type="match status" value="1"/>
</dbReference>
<dbReference type="InterPro" id="IPR010985">
    <property type="entry name" value="Ribbon_hlx_hlx"/>
</dbReference>
<keyword evidence="2" id="KW-0238">DNA-binding</keyword>
<sequence length="83" mass="9640">MTERKYRHPQVNLRLPVELKERIAEIAEANGRSSNQEMTAALEAWADRNKHIHVLTISDLAEKVESLEYEISRIKKIINLDSK</sequence>
<protein>
    <submittedName>
        <fullName evidence="2">Arc family DNA-binding protein</fullName>
    </submittedName>
</protein>
<gene>
    <name evidence="2" type="ORF">P7V44_09225</name>
</gene>
<dbReference type="Proteomes" id="UP001156701">
    <property type="component" value="Unassembled WGS sequence"/>
</dbReference>
<dbReference type="EMBL" id="JARRYG010000008">
    <property type="protein sequence ID" value="MDG4696419.1"/>
    <property type="molecule type" value="Genomic_DNA"/>
</dbReference>
<evidence type="ECO:0000313" key="2">
    <source>
        <dbReference type="EMBL" id="MDG4696419.1"/>
    </source>
</evidence>
<comment type="caution">
    <text evidence="2">The sequence shown here is derived from an EMBL/GenBank/DDBJ whole genome shotgun (WGS) entry which is preliminary data.</text>
</comment>
<dbReference type="AlphaFoldDB" id="A0AA42FKV5"/>
<dbReference type="InterPro" id="IPR013321">
    <property type="entry name" value="Arc_rbn_hlx_hlx"/>
</dbReference>
<dbReference type="GO" id="GO:0043565">
    <property type="term" value="F:sequence-specific DNA binding"/>
    <property type="evidence" value="ECO:0007669"/>
    <property type="project" value="UniProtKB-ARBA"/>
</dbReference>
<feature type="domain" description="Arc-like DNA binding" evidence="1">
    <location>
        <begin position="8"/>
        <end position="43"/>
    </location>
</feature>
<organism evidence="2 3">
    <name type="scientific">Providencia huashanensis</name>
    <dbReference type="NCBI Taxonomy" id="3037798"/>
    <lineage>
        <taxon>Bacteria</taxon>
        <taxon>Pseudomonadati</taxon>
        <taxon>Pseudomonadota</taxon>
        <taxon>Gammaproteobacteria</taxon>
        <taxon>Enterobacterales</taxon>
        <taxon>Morganellaceae</taxon>
        <taxon>Providencia</taxon>
    </lineage>
</organism>
<dbReference type="InterPro" id="IPR005569">
    <property type="entry name" value="Arc_DNA-bd_dom"/>
</dbReference>
<reference evidence="2" key="1">
    <citation type="submission" date="2023-03" db="EMBL/GenBank/DDBJ databases">
        <title>a new species belonging to Providencia genus.</title>
        <authorList>
            <person name="Yang W."/>
            <person name="Hu F."/>
            <person name="Shen S."/>
            <person name="Ding L."/>
            <person name="Yin D."/>
        </authorList>
    </citation>
    <scope>NUCLEOTIDE SEQUENCE</scope>
    <source>
        <strain evidence="2">CRE-3FA-0001</strain>
    </source>
</reference>